<evidence type="ECO:0000256" key="1">
    <source>
        <dbReference type="ARBA" id="ARBA00004651"/>
    </source>
</evidence>
<dbReference type="InterPro" id="IPR048279">
    <property type="entry name" value="MdtK-like"/>
</dbReference>
<feature type="transmembrane region" description="Helical" evidence="10">
    <location>
        <begin position="138"/>
        <end position="159"/>
    </location>
</feature>
<keyword evidence="12" id="KW-1185">Reference proteome</keyword>
<feature type="transmembrane region" description="Helical" evidence="10">
    <location>
        <begin position="198"/>
        <end position="221"/>
    </location>
</feature>
<evidence type="ECO:0000256" key="3">
    <source>
        <dbReference type="ARBA" id="ARBA00022449"/>
    </source>
</evidence>
<reference evidence="12" key="1">
    <citation type="submission" date="2009-12" db="EMBL/GenBank/DDBJ databases">
        <title>Complete sequence of Treponema primitia strain ZAS-2.</title>
        <authorList>
            <person name="Tetu S.G."/>
            <person name="Matson E."/>
            <person name="Ren Q."/>
            <person name="Seshadri R."/>
            <person name="Elbourne L."/>
            <person name="Hassan K.A."/>
            <person name="Durkin A."/>
            <person name="Radune D."/>
            <person name="Mohamoud Y."/>
            <person name="Shay R."/>
            <person name="Jin S."/>
            <person name="Zhang X."/>
            <person name="Lucey K."/>
            <person name="Ballor N.R."/>
            <person name="Ottesen E."/>
            <person name="Rosenthal R."/>
            <person name="Allen A."/>
            <person name="Leadbetter J.R."/>
            <person name="Paulsen I.T."/>
        </authorList>
    </citation>
    <scope>NUCLEOTIDE SEQUENCE [LARGE SCALE GENOMIC DNA]</scope>
    <source>
        <strain evidence="12">ATCC BAA-887 / DSM 12427 / ZAS-2</strain>
    </source>
</reference>
<protein>
    <recommendedName>
        <fullName evidence="9">Multidrug-efflux transporter</fullName>
    </recommendedName>
</protein>
<evidence type="ECO:0000313" key="12">
    <source>
        <dbReference type="Proteomes" id="UP000009223"/>
    </source>
</evidence>
<dbReference type="OrthoDB" id="9776324at2"/>
<dbReference type="GO" id="GO:0005886">
    <property type="term" value="C:plasma membrane"/>
    <property type="evidence" value="ECO:0007669"/>
    <property type="project" value="UniProtKB-SubCell"/>
</dbReference>
<feature type="transmembrane region" description="Helical" evidence="10">
    <location>
        <begin position="242"/>
        <end position="267"/>
    </location>
</feature>
<evidence type="ECO:0000256" key="5">
    <source>
        <dbReference type="ARBA" id="ARBA00022692"/>
    </source>
</evidence>
<keyword evidence="7" id="KW-0406">Ion transport</keyword>
<dbReference type="eggNOG" id="COG0534">
    <property type="taxonomic scope" value="Bacteria"/>
</dbReference>
<reference evidence="11 12" key="2">
    <citation type="journal article" date="2011" name="ISME J.">
        <title>RNA-seq reveals cooperative metabolic interactions between two termite-gut spirochete species in co-culture.</title>
        <authorList>
            <person name="Rosenthal A.Z."/>
            <person name="Matson E.G."/>
            <person name="Eldar A."/>
            <person name="Leadbetter J.R."/>
        </authorList>
    </citation>
    <scope>NUCLEOTIDE SEQUENCE [LARGE SCALE GENOMIC DNA]</scope>
    <source>
        <strain evidence="12">ATCC BAA-887 / DSM 12427 / ZAS-2</strain>
    </source>
</reference>
<evidence type="ECO:0000256" key="8">
    <source>
        <dbReference type="ARBA" id="ARBA00023136"/>
    </source>
</evidence>
<accession>F5YJH6</accession>
<dbReference type="AlphaFoldDB" id="F5YJH6"/>
<dbReference type="PIRSF" id="PIRSF006603">
    <property type="entry name" value="DinF"/>
    <property type="match status" value="1"/>
</dbReference>
<dbReference type="CDD" id="cd13140">
    <property type="entry name" value="MATE_like_1"/>
    <property type="match status" value="1"/>
</dbReference>
<dbReference type="RefSeq" id="WP_015706844.1">
    <property type="nucleotide sequence ID" value="NC_015578.1"/>
</dbReference>
<keyword evidence="3" id="KW-0050">Antiport</keyword>
<evidence type="ECO:0000313" key="11">
    <source>
        <dbReference type="EMBL" id="AEF86827.1"/>
    </source>
</evidence>
<evidence type="ECO:0000256" key="2">
    <source>
        <dbReference type="ARBA" id="ARBA00022448"/>
    </source>
</evidence>
<dbReference type="PANTHER" id="PTHR43298:SF2">
    <property type="entry name" value="FMN_FAD EXPORTER YEEO-RELATED"/>
    <property type="match status" value="1"/>
</dbReference>
<feature type="transmembrane region" description="Helical" evidence="10">
    <location>
        <begin position="287"/>
        <end position="304"/>
    </location>
</feature>
<evidence type="ECO:0000256" key="10">
    <source>
        <dbReference type="SAM" id="Phobius"/>
    </source>
</evidence>
<evidence type="ECO:0000256" key="7">
    <source>
        <dbReference type="ARBA" id="ARBA00023065"/>
    </source>
</evidence>
<dbReference type="EMBL" id="CP001843">
    <property type="protein sequence ID" value="AEF86827.1"/>
    <property type="molecule type" value="Genomic_DNA"/>
</dbReference>
<keyword evidence="4" id="KW-1003">Cell membrane</keyword>
<dbReference type="PANTHER" id="PTHR43298">
    <property type="entry name" value="MULTIDRUG RESISTANCE PROTEIN NORM-RELATED"/>
    <property type="match status" value="1"/>
</dbReference>
<sequence length="452" mass="48805">MSASAPNKYSLTEGGILSKLLQVALPIMGTQFLQMAYNLTDMFWLGRVGSDAVAASGAAGMYMWLSMGFLLIGRMGAEIGVSQALGRGDKKAALGFSQNAMLMALFLGLLYGLCLFIFNRELAGFYNFREPNVAGDAAAYLSIVAWAIPATFFTAVITGSFNASGNSRTPFIINGIGLAANVILDPVFIFVLRLEVRGAAIATVISQLVVAAGMFAGVNWLKGRPFERYPIKIRIEKEKIAMMLKWAVPIGVESLLFCFLSMVTSRIEASFGAFAMATGKVGSQIESLSWLIGGGFGSALIAFIGQNYGAGKWDRIRRGVRISALLMTAWGIFVTLLLYFAGGFLFSLFLPDPELVQFGTKYLRILAFCQLAMNLEAVSAGAFKGTGRTMAPSAVSIISNLIRPFLALILSRTSLGLYGVWVAVSITAIIRGAWISLWYVFRKKAREQSTGQ</sequence>
<name>F5YJH6_TREPZ</name>
<proteinExistence type="predicted"/>
<dbReference type="GO" id="GO:0042910">
    <property type="term" value="F:xenobiotic transmembrane transporter activity"/>
    <property type="evidence" value="ECO:0007669"/>
    <property type="project" value="InterPro"/>
</dbReference>
<gene>
    <name evidence="11" type="ordered locus">TREPR_3444</name>
</gene>
<dbReference type="HOGENOM" id="CLU_012893_5_0_12"/>
<organism evidence="11 12">
    <name type="scientific">Treponema primitia (strain ATCC BAA-887 / DSM 12427 / ZAS-2)</name>
    <dbReference type="NCBI Taxonomy" id="545694"/>
    <lineage>
        <taxon>Bacteria</taxon>
        <taxon>Pseudomonadati</taxon>
        <taxon>Spirochaetota</taxon>
        <taxon>Spirochaetia</taxon>
        <taxon>Spirochaetales</taxon>
        <taxon>Treponemataceae</taxon>
        <taxon>Treponema</taxon>
    </lineage>
</organism>
<evidence type="ECO:0000256" key="9">
    <source>
        <dbReference type="ARBA" id="ARBA00031636"/>
    </source>
</evidence>
<dbReference type="InterPro" id="IPR002528">
    <property type="entry name" value="MATE_fam"/>
</dbReference>
<evidence type="ECO:0000256" key="6">
    <source>
        <dbReference type="ARBA" id="ARBA00022989"/>
    </source>
</evidence>
<dbReference type="KEGG" id="tpi:TREPR_3444"/>
<evidence type="ECO:0000256" key="4">
    <source>
        <dbReference type="ARBA" id="ARBA00022475"/>
    </source>
</evidence>
<feature type="transmembrane region" description="Helical" evidence="10">
    <location>
        <begin position="416"/>
        <end position="441"/>
    </location>
</feature>
<dbReference type="STRING" id="545694.TREPR_3444"/>
<dbReference type="GO" id="GO:0006811">
    <property type="term" value="P:monoatomic ion transport"/>
    <property type="evidence" value="ECO:0007669"/>
    <property type="project" value="UniProtKB-KW"/>
</dbReference>
<dbReference type="InterPro" id="IPR050222">
    <property type="entry name" value="MATE_MdtK"/>
</dbReference>
<keyword evidence="8 10" id="KW-0472">Membrane</keyword>
<keyword evidence="6 10" id="KW-1133">Transmembrane helix</keyword>
<feature type="transmembrane region" description="Helical" evidence="10">
    <location>
        <begin position="325"/>
        <end position="350"/>
    </location>
</feature>
<dbReference type="Pfam" id="PF01554">
    <property type="entry name" value="MatE"/>
    <property type="match status" value="2"/>
</dbReference>
<dbReference type="NCBIfam" id="TIGR00797">
    <property type="entry name" value="matE"/>
    <property type="match status" value="1"/>
</dbReference>
<feature type="transmembrane region" description="Helical" evidence="10">
    <location>
        <begin position="93"/>
        <end position="118"/>
    </location>
</feature>
<feature type="transmembrane region" description="Helical" evidence="10">
    <location>
        <begin position="52"/>
        <end position="72"/>
    </location>
</feature>
<dbReference type="GO" id="GO:0015297">
    <property type="term" value="F:antiporter activity"/>
    <property type="evidence" value="ECO:0007669"/>
    <property type="project" value="UniProtKB-KW"/>
</dbReference>
<keyword evidence="5 10" id="KW-0812">Transmembrane</keyword>
<comment type="subcellular location">
    <subcellularLocation>
        <location evidence="1">Cell membrane</location>
        <topology evidence="1">Multi-pass membrane protein</topology>
    </subcellularLocation>
</comment>
<dbReference type="Proteomes" id="UP000009223">
    <property type="component" value="Chromosome"/>
</dbReference>
<feature type="transmembrane region" description="Helical" evidence="10">
    <location>
        <begin position="171"/>
        <end position="192"/>
    </location>
</feature>
<keyword evidence="2" id="KW-0813">Transport</keyword>